<dbReference type="AlphaFoldDB" id="A0A5M3WTE4"/>
<reference evidence="2 3" key="1">
    <citation type="submission" date="2019-10" db="EMBL/GenBank/DDBJ databases">
        <title>Whole genome shotgun sequence of Acrocarpospora macrocephala NBRC 16266.</title>
        <authorList>
            <person name="Ichikawa N."/>
            <person name="Kimura A."/>
            <person name="Kitahashi Y."/>
            <person name="Komaki H."/>
            <person name="Oguchi A."/>
        </authorList>
    </citation>
    <scope>NUCLEOTIDE SEQUENCE [LARGE SCALE GENOMIC DNA]</scope>
    <source>
        <strain evidence="2 3">NBRC 16266</strain>
    </source>
</reference>
<dbReference type="PRINTS" id="PR00598">
    <property type="entry name" value="HTHMARR"/>
</dbReference>
<evidence type="ECO:0000259" key="1">
    <source>
        <dbReference type="PROSITE" id="PS50995"/>
    </source>
</evidence>
<dbReference type="GO" id="GO:0006950">
    <property type="term" value="P:response to stress"/>
    <property type="evidence" value="ECO:0007669"/>
    <property type="project" value="TreeGrafter"/>
</dbReference>
<accession>A0A5M3WTE4</accession>
<dbReference type="InterPro" id="IPR000835">
    <property type="entry name" value="HTH_MarR-typ"/>
</dbReference>
<dbReference type="SMART" id="SM00347">
    <property type="entry name" value="HTH_MARR"/>
    <property type="match status" value="1"/>
</dbReference>
<name>A0A5M3WTE4_9ACTN</name>
<protein>
    <recommendedName>
        <fullName evidence="1">HTH marR-type domain-containing protein</fullName>
    </recommendedName>
</protein>
<dbReference type="PANTHER" id="PTHR33164:SF57">
    <property type="entry name" value="MARR-FAMILY TRANSCRIPTIONAL REGULATOR"/>
    <property type="match status" value="1"/>
</dbReference>
<dbReference type="SUPFAM" id="SSF46785">
    <property type="entry name" value="Winged helix' DNA-binding domain"/>
    <property type="match status" value="1"/>
</dbReference>
<feature type="domain" description="HTH marR-type" evidence="1">
    <location>
        <begin position="25"/>
        <end position="162"/>
    </location>
</feature>
<dbReference type="InterPro" id="IPR039422">
    <property type="entry name" value="MarR/SlyA-like"/>
</dbReference>
<dbReference type="InterPro" id="IPR036390">
    <property type="entry name" value="WH_DNA-bd_sf"/>
</dbReference>
<sequence length="175" mass="19059">MPRPARARLASPTDAELGPVRPVEQGTLLASLSTIIHWADSHEVRAEMMHAAGFPIPDVTLFLVVNHLAHRGALRPTELARMLGTGPSNVTKITHRLHEAGLVLRTADPDDDRSVLIALSPVGRVIGRRILDHVADRVDAIVDTWPADEREALRRMLARLADAAIADGYRPAPHA</sequence>
<gene>
    <name evidence="2" type="ORF">Amac_053730</name>
</gene>
<dbReference type="GO" id="GO:0003700">
    <property type="term" value="F:DNA-binding transcription factor activity"/>
    <property type="evidence" value="ECO:0007669"/>
    <property type="project" value="InterPro"/>
</dbReference>
<dbReference type="Gene3D" id="1.10.10.10">
    <property type="entry name" value="Winged helix-like DNA-binding domain superfamily/Winged helix DNA-binding domain"/>
    <property type="match status" value="1"/>
</dbReference>
<dbReference type="Proteomes" id="UP000331127">
    <property type="component" value="Unassembled WGS sequence"/>
</dbReference>
<proteinExistence type="predicted"/>
<evidence type="ECO:0000313" key="3">
    <source>
        <dbReference type="Proteomes" id="UP000331127"/>
    </source>
</evidence>
<dbReference type="InterPro" id="IPR036388">
    <property type="entry name" value="WH-like_DNA-bd_sf"/>
</dbReference>
<dbReference type="PROSITE" id="PS50995">
    <property type="entry name" value="HTH_MARR_2"/>
    <property type="match status" value="1"/>
</dbReference>
<organism evidence="2 3">
    <name type="scientific">Acrocarpospora macrocephala</name>
    <dbReference type="NCBI Taxonomy" id="150177"/>
    <lineage>
        <taxon>Bacteria</taxon>
        <taxon>Bacillati</taxon>
        <taxon>Actinomycetota</taxon>
        <taxon>Actinomycetes</taxon>
        <taxon>Streptosporangiales</taxon>
        <taxon>Streptosporangiaceae</taxon>
        <taxon>Acrocarpospora</taxon>
    </lineage>
</organism>
<dbReference type="PANTHER" id="PTHR33164">
    <property type="entry name" value="TRANSCRIPTIONAL REGULATOR, MARR FAMILY"/>
    <property type="match status" value="1"/>
</dbReference>
<evidence type="ECO:0000313" key="2">
    <source>
        <dbReference type="EMBL" id="GES11776.1"/>
    </source>
</evidence>
<dbReference type="Pfam" id="PF01047">
    <property type="entry name" value="MarR"/>
    <property type="match status" value="1"/>
</dbReference>
<keyword evidence="3" id="KW-1185">Reference proteome</keyword>
<dbReference type="EMBL" id="BLAE01000032">
    <property type="protein sequence ID" value="GES11776.1"/>
    <property type="molecule type" value="Genomic_DNA"/>
</dbReference>
<comment type="caution">
    <text evidence="2">The sequence shown here is derived from an EMBL/GenBank/DDBJ whole genome shotgun (WGS) entry which is preliminary data.</text>
</comment>
<dbReference type="RefSeq" id="WP_170322656.1">
    <property type="nucleotide sequence ID" value="NZ_BAAAHL010000003.1"/>
</dbReference>